<comment type="caution">
    <text evidence="1">The sequence shown here is derived from an EMBL/GenBank/DDBJ whole genome shotgun (WGS) entry which is preliminary data.</text>
</comment>
<gene>
    <name evidence="1" type="ORF">CYK21_02025</name>
</gene>
<evidence type="ECO:0000313" key="2">
    <source>
        <dbReference type="Proteomes" id="UP000235073"/>
    </source>
</evidence>
<dbReference type="AlphaFoldDB" id="A0A2I1YJ61"/>
<sequence length="69" mass="7934">MIFQNGERVKQSATNYGGIISKARAYRQEFLNTLLENLIELLKIEQKIKMVFARVSLEFFVGTLQPSLV</sequence>
<dbReference type="EMBL" id="PKIB01000001">
    <property type="protein sequence ID" value="PLA54892.1"/>
    <property type="molecule type" value="Genomic_DNA"/>
</dbReference>
<evidence type="ECO:0000313" key="1">
    <source>
        <dbReference type="EMBL" id="PLA54892.1"/>
    </source>
</evidence>
<accession>A0A2I1YJ61</accession>
<organism evidence="1 2">
    <name type="scientific">Streptococcus macedonicus</name>
    <name type="common">Streptococcus gallolyticus macedonicus</name>
    <dbReference type="NCBI Taxonomy" id="59310"/>
    <lineage>
        <taxon>Bacteria</taxon>
        <taxon>Bacillati</taxon>
        <taxon>Bacillota</taxon>
        <taxon>Bacilli</taxon>
        <taxon>Lactobacillales</taxon>
        <taxon>Streptococcaceae</taxon>
        <taxon>Streptococcus</taxon>
    </lineage>
</organism>
<name>A0A2I1YJ61_STRMC</name>
<dbReference type="Proteomes" id="UP000235073">
    <property type="component" value="Unassembled WGS sequence"/>
</dbReference>
<reference evidence="1 2" key="1">
    <citation type="submission" date="2017-12" db="EMBL/GenBank/DDBJ databases">
        <title>Phylogenetic diversity of female urinary microbiome.</title>
        <authorList>
            <person name="Thomas-White K."/>
            <person name="Wolfe A.J."/>
        </authorList>
    </citation>
    <scope>NUCLEOTIDE SEQUENCE [LARGE SCALE GENOMIC DNA]</scope>
    <source>
        <strain evidence="1 2">UMB0733</strain>
    </source>
</reference>
<proteinExistence type="predicted"/>
<protein>
    <submittedName>
        <fullName evidence="1">Uncharacterized protein</fullName>
    </submittedName>
</protein>